<accession>A0ABW4ALS7</accession>
<protein>
    <submittedName>
        <fullName evidence="1">Keywimysin-related RiPP</fullName>
    </submittedName>
</protein>
<evidence type="ECO:0000313" key="1">
    <source>
        <dbReference type="EMBL" id="MFD1371844.1"/>
    </source>
</evidence>
<organism evidence="1 2">
    <name type="scientific">Actinoplanes sichuanensis</name>
    <dbReference type="NCBI Taxonomy" id="512349"/>
    <lineage>
        <taxon>Bacteria</taxon>
        <taxon>Bacillati</taxon>
        <taxon>Actinomycetota</taxon>
        <taxon>Actinomycetes</taxon>
        <taxon>Micromonosporales</taxon>
        <taxon>Micromonosporaceae</taxon>
        <taxon>Actinoplanes</taxon>
    </lineage>
</organism>
<comment type="caution">
    <text evidence="1">The sequence shown here is derived from an EMBL/GenBank/DDBJ whole genome shotgun (WGS) entry which is preliminary data.</text>
</comment>
<keyword evidence="2" id="KW-1185">Reference proteome</keyword>
<dbReference type="Proteomes" id="UP001597183">
    <property type="component" value="Unassembled WGS sequence"/>
</dbReference>
<evidence type="ECO:0000313" key="2">
    <source>
        <dbReference type="Proteomes" id="UP001597183"/>
    </source>
</evidence>
<sequence length="43" mass="4819">MNKKSRYERPALVRAGRFGTMTAGTIRGCAKELIFARPPYLCS</sequence>
<proteinExistence type="predicted"/>
<name>A0ABW4ALS7_9ACTN</name>
<reference evidence="2" key="1">
    <citation type="journal article" date="2019" name="Int. J. Syst. Evol. Microbiol.">
        <title>The Global Catalogue of Microorganisms (GCM) 10K type strain sequencing project: providing services to taxonomists for standard genome sequencing and annotation.</title>
        <authorList>
            <consortium name="The Broad Institute Genomics Platform"/>
            <consortium name="The Broad Institute Genome Sequencing Center for Infectious Disease"/>
            <person name="Wu L."/>
            <person name="Ma J."/>
        </authorList>
    </citation>
    <scope>NUCLEOTIDE SEQUENCE [LARGE SCALE GENOMIC DNA]</scope>
    <source>
        <strain evidence="2">CCM 7526</strain>
    </source>
</reference>
<dbReference type="EMBL" id="JBHTMK010000053">
    <property type="protein sequence ID" value="MFD1371844.1"/>
    <property type="molecule type" value="Genomic_DNA"/>
</dbReference>
<gene>
    <name evidence="1" type="ORF">ACFQ5G_41510</name>
</gene>
<dbReference type="RefSeq" id="WP_317786951.1">
    <property type="nucleotide sequence ID" value="NZ_AP028461.1"/>
</dbReference>